<protein>
    <submittedName>
        <fullName evidence="1">SapC family protein</fullName>
    </submittedName>
</protein>
<organism evidence="1 2">
    <name type="scientific">Chitinimonas lacunae</name>
    <dbReference type="NCBI Taxonomy" id="1963018"/>
    <lineage>
        <taxon>Bacteria</taxon>
        <taxon>Pseudomonadati</taxon>
        <taxon>Pseudomonadota</taxon>
        <taxon>Betaproteobacteria</taxon>
        <taxon>Neisseriales</taxon>
        <taxon>Chitinibacteraceae</taxon>
        <taxon>Chitinimonas</taxon>
    </lineage>
</organism>
<sequence>MFYRDVMPVDPTRHGDLKLGPVTDFSFANTMHALPVVGFEFIDAMRDYPIVFAVDENGAYLPTVMLGMRADENLFVDAEGHWQARYIPLYISRYPFVTSETPDNQAVVCIDEAAIESLKRDDGMPVFEDGKPSERMKQIAQTLFALRDDAKRCAEWSKELADAGLFKQVSASAELPGGENISMDGMFVIDDEKLRKLPKETAYKWFANGLMSLIYAHLFSLRNLDVLVDRLQKKTAA</sequence>
<evidence type="ECO:0000313" key="2">
    <source>
        <dbReference type="Proteomes" id="UP001595791"/>
    </source>
</evidence>
<reference evidence="2" key="1">
    <citation type="journal article" date="2019" name="Int. J. Syst. Evol. Microbiol.">
        <title>The Global Catalogue of Microorganisms (GCM) 10K type strain sequencing project: providing services to taxonomists for standard genome sequencing and annotation.</title>
        <authorList>
            <consortium name="The Broad Institute Genomics Platform"/>
            <consortium name="The Broad Institute Genome Sequencing Center for Infectious Disease"/>
            <person name="Wu L."/>
            <person name="Ma J."/>
        </authorList>
    </citation>
    <scope>NUCLEOTIDE SEQUENCE [LARGE SCALE GENOMIC DNA]</scope>
    <source>
        <strain evidence="2">LMG 29894</strain>
    </source>
</reference>
<evidence type="ECO:0000313" key="1">
    <source>
        <dbReference type="EMBL" id="MFC4160946.1"/>
    </source>
</evidence>
<dbReference type="InterPro" id="IPR010836">
    <property type="entry name" value="SapC"/>
</dbReference>
<dbReference type="Proteomes" id="UP001595791">
    <property type="component" value="Unassembled WGS sequence"/>
</dbReference>
<comment type="caution">
    <text evidence="1">The sequence shown here is derived from an EMBL/GenBank/DDBJ whole genome shotgun (WGS) entry which is preliminary data.</text>
</comment>
<dbReference type="EMBL" id="JBHSBU010000001">
    <property type="protein sequence ID" value="MFC4160946.1"/>
    <property type="molecule type" value="Genomic_DNA"/>
</dbReference>
<dbReference type="Pfam" id="PF07277">
    <property type="entry name" value="SapC"/>
    <property type="match status" value="1"/>
</dbReference>
<name>A0ABV8MV14_9NEIS</name>
<proteinExistence type="predicted"/>
<gene>
    <name evidence="1" type="ORF">ACFOW7_16525</name>
</gene>
<dbReference type="RefSeq" id="WP_378166325.1">
    <property type="nucleotide sequence ID" value="NZ_JBHSBU010000001.1"/>
</dbReference>
<keyword evidence="2" id="KW-1185">Reference proteome</keyword>
<accession>A0ABV8MV14</accession>